<name>S9P0B1_CYSF2</name>
<dbReference type="SMART" id="SM00491">
    <property type="entry name" value="HELICc2"/>
    <property type="match status" value="1"/>
</dbReference>
<dbReference type="InterPro" id="IPR006555">
    <property type="entry name" value="ATP-dep_Helicase_C"/>
</dbReference>
<dbReference type="Proteomes" id="UP000011682">
    <property type="component" value="Unassembled WGS sequence"/>
</dbReference>
<feature type="domain" description="Helicase ATP-binding" evidence="1">
    <location>
        <begin position="47"/>
        <end position="309"/>
    </location>
</feature>
<keyword evidence="3" id="KW-1185">Reference proteome</keyword>
<dbReference type="PROSITE" id="PS51192">
    <property type="entry name" value="HELICASE_ATP_BIND_1"/>
    <property type="match status" value="1"/>
</dbReference>
<dbReference type="GO" id="GO:0003677">
    <property type="term" value="F:DNA binding"/>
    <property type="evidence" value="ECO:0007669"/>
    <property type="project" value="InterPro"/>
</dbReference>
<dbReference type="GO" id="GO:0004386">
    <property type="term" value="F:helicase activity"/>
    <property type="evidence" value="ECO:0007669"/>
    <property type="project" value="InterPro"/>
</dbReference>
<dbReference type="GO" id="GO:0005524">
    <property type="term" value="F:ATP binding"/>
    <property type="evidence" value="ECO:0007669"/>
    <property type="project" value="InterPro"/>
</dbReference>
<protein>
    <recommendedName>
        <fullName evidence="1">Helicase ATP-binding domain-containing protein</fullName>
    </recommendedName>
</protein>
<comment type="caution">
    <text evidence="2">The sequence shown here is derived from an EMBL/GenBank/DDBJ whole genome shotgun (WGS) entry which is preliminary data.</text>
</comment>
<dbReference type="RefSeq" id="WP_002632202.1">
    <property type="nucleotide sequence ID" value="NZ_ANAH02000029.1"/>
</dbReference>
<organism evidence="2 3">
    <name type="scientific">Cystobacter fuscus (strain ATCC 25194 / DSM 2262 / NBRC 100088 / M29)</name>
    <dbReference type="NCBI Taxonomy" id="1242864"/>
    <lineage>
        <taxon>Bacteria</taxon>
        <taxon>Pseudomonadati</taxon>
        <taxon>Myxococcota</taxon>
        <taxon>Myxococcia</taxon>
        <taxon>Myxococcales</taxon>
        <taxon>Cystobacterineae</taxon>
        <taxon>Archangiaceae</taxon>
        <taxon>Cystobacter</taxon>
    </lineage>
</organism>
<dbReference type="eggNOG" id="COG1199">
    <property type="taxonomic scope" value="Bacteria"/>
</dbReference>
<dbReference type="eggNOG" id="COG1061">
    <property type="taxonomic scope" value="Bacteria"/>
</dbReference>
<proteinExistence type="predicted"/>
<dbReference type="SMART" id="SM00487">
    <property type="entry name" value="DEXDc"/>
    <property type="match status" value="1"/>
</dbReference>
<dbReference type="OrthoDB" id="366844at2"/>
<accession>S9P0B1</accession>
<dbReference type="GO" id="GO:0006139">
    <property type="term" value="P:nucleobase-containing compound metabolic process"/>
    <property type="evidence" value="ECO:0007669"/>
    <property type="project" value="InterPro"/>
</dbReference>
<reference evidence="2" key="1">
    <citation type="submission" date="2013-05" db="EMBL/GenBank/DDBJ databases">
        <title>Genome assembly of Cystobacter fuscus DSM 2262.</title>
        <authorList>
            <person name="Sharma G."/>
            <person name="Khatri I."/>
            <person name="Kaur C."/>
            <person name="Mayilraj S."/>
            <person name="Subramanian S."/>
        </authorList>
    </citation>
    <scope>NUCLEOTIDE SEQUENCE [LARGE SCALE GENOMIC DNA]</scope>
    <source>
        <strain evidence="2">DSM 2262</strain>
    </source>
</reference>
<evidence type="ECO:0000313" key="2">
    <source>
        <dbReference type="EMBL" id="EPX57890.1"/>
    </source>
</evidence>
<dbReference type="Gene3D" id="3.40.50.300">
    <property type="entry name" value="P-loop containing nucleotide triphosphate hydrolases"/>
    <property type="match status" value="2"/>
</dbReference>
<dbReference type="EMBL" id="ANAH02000029">
    <property type="protein sequence ID" value="EPX57890.1"/>
    <property type="molecule type" value="Genomic_DNA"/>
</dbReference>
<dbReference type="InterPro" id="IPR014001">
    <property type="entry name" value="Helicase_ATP-bd"/>
</dbReference>
<dbReference type="AlphaFoldDB" id="S9P0B1"/>
<evidence type="ECO:0000313" key="3">
    <source>
        <dbReference type="Proteomes" id="UP000011682"/>
    </source>
</evidence>
<dbReference type="Pfam" id="PF13307">
    <property type="entry name" value="Helicase_C_2"/>
    <property type="match status" value="1"/>
</dbReference>
<evidence type="ECO:0000259" key="1">
    <source>
        <dbReference type="PROSITE" id="PS51192"/>
    </source>
</evidence>
<sequence length="845" mass="94128">MVDFKKRLKGASGKRPLAPAEIYDRLDREVDKGPLRPAQEAVLAEWHDKRRRERDAIVKLHTGQGKTLIGLLILQSKLNEGVGPAVYLCPDNFLVEQTALQARQFGFEYCTALGKGDLPDKFLDSKAILICTVQKLFNGLTKFGLHNRSISVGATVIDDAHACIDAIRDASTIKLERGSGAYDELAALFSGALESQGQGTYADLSNGSYDALLPVPYWDWIDRSNDVARIFSKYANADAIKFAWPLVKDILAECECLISGQAIEVYPRLAPLDAFGSYADAKHRVFMSATISDDSFLIKGLGLSSATVESPLTYAREKWSGEKMVLIPSLISDQLTRPEVVAKFGQRIKGRKHGVVALVPSFKVAEDWKAKSAIVADKTSIDKEVQRLRAGEFEATLTVVNRYDGIDLPDQSCRVLILDSRPFGESLHERHLERCLSSTDAVAIRVARTIEQGMGRSVRGEKDYSAILLIGPELVRTIRSADSRAFLSAQTRQQIEIGLNIADFAKEDMEKGTTPEQVLDGLIAQCLRRDDDWKEYYAEEMGKIDSATSSPKRLKEFALELKAEQLARDSRYDDAAKVMQDLADKHASTDVEKGWYLQEAARHLYRSSKVEAEKLQTAAHKRNRFLLRPRTRAGVPPQLPVEQRRVEKIIEWIQTHPDPANLTVSVESLVSSLRFGVDADEFEASFDRLGKALGIACERPDKEWKEGPDNLWRLRTNKCLLVECKTEVVADRKEIAKYEAEQMNQSHGWFKKTYAGVDAECVIVIPPKKLAAAASLAQPTTALRKDGLDRLVKSVRSFFGEFFAQDLQTLSPMQVQQALDKHQLGADDLLSKYTTPIKGAGLPDE</sequence>
<dbReference type="SUPFAM" id="SSF52540">
    <property type="entry name" value="P-loop containing nucleoside triphosphate hydrolases"/>
    <property type="match status" value="1"/>
</dbReference>
<dbReference type="GO" id="GO:0016818">
    <property type="term" value="F:hydrolase activity, acting on acid anhydrides, in phosphorus-containing anhydrides"/>
    <property type="evidence" value="ECO:0007669"/>
    <property type="project" value="InterPro"/>
</dbReference>
<gene>
    <name evidence="2" type="ORF">D187_004547</name>
</gene>
<dbReference type="Pfam" id="PF04851">
    <property type="entry name" value="ResIII"/>
    <property type="match status" value="1"/>
</dbReference>
<dbReference type="InterPro" id="IPR006935">
    <property type="entry name" value="Helicase/UvrB_N"/>
</dbReference>
<dbReference type="InterPro" id="IPR027417">
    <property type="entry name" value="P-loop_NTPase"/>
</dbReference>